<protein>
    <submittedName>
        <fullName evidence="1">4-carboxymuconolactone decarboxylase</fullName>
    </submittedName>
</protein>
<dbReference type="OrthoDB" id="9129225at2"/>
<reference evidence="2" key="1">
    <citation type="submission" date="2016-10" db="EMBL/GenBank/DDBJ databases">
        <authorList>
            <person name="Varghese N."/>
            <person name="Submissions S."/>
        </authorList>
    </citation>
    <scope>NUCLEOTIDE SEQUENCE [LARGE SCALE GENOMIC DNA]</scope>
    <source>
        <strain evidence="2">DSM 21857</strain>
    </source>
</reference>
<dbReference type="InterPro" id="IPR029032">
    <property type="entry name" value="AhpD-like"/>
</dbReference>
<dbReference type="PANTHER" id="PTHR34846:SF11">
    <property type="entry name" value="4-CARBOXYMUCONOLACTONE DECARBOXYLASE FAMILY PROTEIN (AFU_ORTHOLOGUE AFUA_6G11590)"/>
    <property type="match status" value="1"/>
</dbReference>
<dbReference type="PANTHER" id="PTHR34846">
    <property type="entry name" value="4-CARBOXYMUCONOLACTONE DECARBOXYLASE FAMILY PROTEIN (AFU_ORTHOLOGUE AFUA_6G11590)"/>
    <property type="match status" value="1"/>
</dbReference>
<proteinExistence type="predicted"/>
<keyword evidence="2" id="KW-1185">Reference proteome</keyword>
<name>A0A1I3P1J7_9HYPH</name>
<dbReference type="Proteomes" id="UP000242763">
    <property type="component" value="Unassembled WGS sequence"/>
</dbReference>
<sequence>MARITLVTSKEGLEGRQLEVFNSIAGSRPNGVRGPHAVLLNNPDLAGTVEALGRYVRFECSVPQRWRELAILAISVHWKTRYEWYAHSAIALSLGISDHVQRALAAGAEPEFENEDDALVFFYVKQTLQGQDLEPDPFAKLQALLTPNGILDLAALVGYYTMLAFILNTFQVEPPVGTVPW</sequence>
<dbReference type="RefSeq" id="WP_091522181.1">
    <property type="nucleotide sequence ID" value="NZ_FORF01000011.1"/>
</dbReference>
<dbReference type="EMBL" id="FORF01000011">
    <property type="protein sequence ID" value="SFJ15329.1"/>
    <property type="molecule type" value="Genomic_DNA"/>
</dbReference>
<dbReference type="AlphaFoldDB" id="A0A1I3P1J7"/>
<dbReference type="STRING" id="1121003.SAMN03080618_02230"/>
<evidence type="ECO:0000313" key="2">
    <source>
        <dbReference type="Proteomes" id="UP000242763"/>
    </source>
</evidence>
<accession>A0A1I3P1J7</accession>
<evidence type="ECO:0000313" key="1">
    <source>
        <dbReference type="EMBL" id="SFJ15329.1"/>
    </source>
</evidence>
<organism evidence="1 2">
    <name type="scientific">Aquamicrobium aerolatum DSM 21857</name>
    <dbReference type="NCBI Taxonomy" id="1121003"/>
    <lineage>
        <taxon>Bacteria</taxon>
        <taxon>Pseudomonadati</taxon>
        <taxon>Pseudomonadota</taxon>
        <taxon>Alphaproteobacteria</taxon>
        <taxon>Hyphomicrobiales</taxon>
        <taxon>Phyllobacteriaceae</taxon>
        <taxon>Aerobium</taxon>
    </lineage>
</organism>
<gene>
    <name evidence="1" type="ORF">SAMN03080618_02230</name>
</gene>
<dbReference type="Gene3D" id="1.20.1290.10">
    <property type="entry name" value="AhpD-like"/>
    <property type="match status" value="1"/>
</dbReference>
<dbReference type="SUPFAM" id="SSF69118">
    <property type="entry name" value="AhpD-like"/>
    <property type="match status" value="1"/>
</dbReference>